<keyword evidence="2" id="KW-1133">Transmembrane helix</keyword>
<keyword evidence="5" id="KW-1185">Reference proteome</keyword>
<feature type="compositionally biased region" description="Polar residues" evidence="1">
    <location>
        <begin position="285"/>
        <end position="296"/>
    </location>
</feature>
<reference evidence="4" key="1">
    <citation type="journal article" date="2020" name="bioRxiv">
        <title>Hybrid origin of Populus tomentosa Carr. identified through genome sequencing and phylogenomic analysis.</title>
        <authorList>
            <person name="An X."/>
            <person name="Gao K."/>
            <person name="Chen Z."/>
            <person name="Li J."/>
            <person name="Yang X."/>
            <person name="Yang X."/>
            <person name="Zhou J."/>
            <person name="Guo T."/>
            <person name="Zhao T."/>
            <person name="Huang S."/>
            <person name="Miao D."/>
            <person name="Khan W.U."/>
            <person name="Rao P."/>
            <person name="Ye M."/>
            <person name="Lei B."/>
            <person name="Liao W."/>
            <person name="Wang J."/>
            <person name="Ji L."/>
            <person name="Li Y."/>
            <person name="Guo B."/>
            <person name="Mustafa N.S."/>
            <person name="Li S."/>
            <person name="Yun Q."/>
            <person name="Keller S.R."/>
            <person name="Mao J."/>
            <person name="Zhang R."/>
            <person name="Strauss S.H."/>
        </authorList>
    </citation>
    <scope>NUCLEOTIDE SEQUENCE</scope>
    <source>
        <strain evidence="4">GM15</strain>
        <tissue evidence="4">Leaf</tissue>
    </source>
</reference>
<accession>A0A8X8AC89</accession>
<evidence type="ECO:0000313" key="4">
    <source>
        <dbReference type="EMBL" id="KAG6784002.1"/>
    </source>
</evidence>
<evidence type="ECO:0000313" key="5">
    <source>
        <dbReference type="Proteomes" id="UP000886885"/>
    </source>
</evidence>
<keyword evidence="2" id="KW-0472">Membrane</keyword>
<organism evidence="4 5">
    <name type="scientific">Populus tomentosa</name>
    <name type="common">Chinese white poplar</name>
    <dbReference type="NCBI Taxonomy" id="118781"/>
    <lineage>
        <taxon>Eukaryota</taxon>
        <taxon>Viridiplantae</taxon>
        <taxon>Streptophyta</taxon>
        <taxon>Embryophyta</taxon>
        <taxon>Tracheophyta</taxon>
        <taxon>Spermatophyta</taxon>
        <taxon>Magnoliopsida</taxon>
        <taxon>eudicotyledons</taxon>
        <taxon>Gunneridae</taxon>
        <taxon>Pentapetalae</taxon>
        <taxon>rosids</taxon>
        <taxon>fabids</taxon>
        <taxon>Malpighiales</taxon>
        <taxon>Salicaceae</taxon>
        <taxon>Saliceae</taxon>
        <taxon>Populus</taxon>
    </lineage>
</organism>
<feature type="transmembrane region" description="Helical" evidence="2">
    <location>
        <begin position="91"/>
        <end position="109"/>
    </location>
</feature>
<dbReference type="PANTHER" id="PTHR15863">
    <property type="entry name" value="MRN COMPLEX-INTERACTING PROTEIN"/>
    <property type="match status" value="1"/>
</dbReference>
<dbReference type="GO" id="GO:0007095">
    <property type="term" value="P:mitotic G2 DNA damage checkpoint signaling"/>
    <property type="evidence" value="ECO:0007669"/>
    <property type="project" value="TreeGrafter"/>
</dbReference>
<protein>
    <recommendedName>
        <fullName evidence="3">MRN complex-interacting protein N-terminal domain-containing protein</fullName>
    </recommendedName>
</protein>
<evidence type="ECO:0000256" key="1">
    <source>
        <dbReference type="SAM" id="MobiDB-lite"/>
    </source>
</evidence>
<evidence type="ECO:0000256" key="2">
    <source>
        <dbReference type="SAM" id="Phobius"/>
    </source>
</evidence>
<proteinExistence type="predicted"/>
<dbReference type="OrthoDB" id="5960226at2759"/>
<evidence type="ECO:0000259" key="3">
    <source>
        <dbReference type="Pfam" id="PF15749"/>
    </source>
</evidence>
<comment type="caution">
    <text evidence="4">The sequence shown here is derived from an EMBL/GenBank/DDBJ whole genome shotgun (WGS) entry which is preliminary data.</text>
</comment>
<feature type="compositionally biased region" description="Basic and acidic residues" evidence="1">
    <location>
        <begin position="338"/>
        <end position="351"/>
    </location>
</feature>
<name>A0A8X8AC89_POPTO</name>
<feature type="domain" description="MRN complex-interacting protein N-terminal" evidence="3">
    <location>
        <begin position="122"/>
        <end position="206"/>
    </location>
</feature>
<dbReference type="PANTHER" id="PTHR15863:SF2">
    <property type="entry name" value="MRN COMPLEX-INTERACTING PROTEIN"/>
    <property type="match status" value="1"/>
</dbReference>
<dbReference type="GO" id="GO:0005634">
    <property type="term" value="C:nucleus"/>
    <property type="evidence" value="ECO:0007669"/>
    <property type="project" value="TreeGrafter"/>
</dbReference>
<dbReference type="Proteomes" id="UP000886885">
    <property type="component" value="Chromosome 2D"/>
</dbReference>
<dbReference type="AlphaFoldDB" id="A0A8X8AC89"/>
<dbReference type="GO" id="GO:0003682">
    <property type="term" value="F:chromatin binding"/>
    <property type="evidence" value="ECO:0007669"/>
    <property type="project" value="TreeGrafter"/>
</dbReference>
<dbReference type="Pfam" id="PF15749">
    <property type="entry name" value="MRNIP"/>
    <property type="match status" value="1"/>
</dbReference>
<sequence length="370" mass="42852">MRSTALHVKEENARVTCLSLTWSSSRGKYGEPNCTQYQNIGFSASEINRNGEELDLPDQIEKQKRKIPFHPEEDHADDFHRPTVLPVLHDAGTLIFLFLSFLPIFLFIYPSPDINIFFLRVQVKQKKKSSIKWTCVVCNQKQSVRKVFAQGCMAKDLRKFVQSFNMSRKIADEQDSFDQDAALIPTSETDHIALNEDCQRKRRSDWTEYLDAEEEYNIKQEDEGEEPGLMVVTELPKEMFKKPRLKNDFGQNSGDHGDGNLYKPAFSKRNASKIPISRDKESRKYQSTKAAGNSKWSDWRTQVEEEERISQPTMGKTRASKWKDYITQDEDGFNSGRGRNDGAHHQNRGDWENILDDDQKVEDDVHPDFM</sequence>
<gene>
    <name evidence="4" type="ORF">POTOM_009684</name>
</gene>
<dbReference type="EMBL" id="JAAWWB010000004">
    <property type="protein sequence ID" value="KAG6784002.1"/>
    <property type="molecule type" value="Genomic_DNA"/>
</dbReference>
<dbReference type="InterPro" id="IPR032739">
    <property type="entry name" value="MRNIP"/>
</dbReference>
<feature type="region of interest" description="Disordered" evidence="1">
    <location>
        <begin position="244"/>
        <end position="370"/>
    </location>
</feature>
<keyword evidence="2" id="KW-0812">Transmembrane</keyword>
<dbReference type="InterPro" id="IPR049472">
    <property type="entry name" value="MRNIP_N"/>
</dbReference>